<dbReference type="AlphaFoldDB" id="A0A1V3NE37"/>
<dbReference type="NCBIfam" id="NF010799">
    <property type="entry name" value="PRK14203.1"/>
    <property type="match status" value="1"/>
</dbReference>
<evidence type="ECO:0000313" key="14">
    <source>
        <dbReference type="Proteomes" id="UP000189462"/>
    </source>
</evidence>
<dbReference type="GO" id="GO:0046872">
    <property type="term" value="F:metal ion binding"/>
    <property type="evidence" value="ECO:0007669"/>
    <property type="project" value="UniProtKB-KW"/>
</dbReference>
<evidence type="ECO:0000256" key="10">
    <source>
        <dbReference type="ARBA" id="ARBA00035120"/>
    </source>
</evidence>
<feature type="transmembrane region" description="Helical" evidence="12">
    <location>
        <begin position="72"/>
        <end position="98"/>
    </location>
</feature>
<evidence type="ECO:0000256" key="11">
    <source>
        <dbReference type="ARBA" id="ARBA00035585"/>
    </source>
</evidence>
<keyword evidence="9 12" id="KW-0407">Ion channel</keyword>
<accession>A0A1V3NE37</accession>
<dbReference type="GO" id="GO:0062054">
    <property type="term" value="F:fluoride channel activity"/>
    <property type="evidence" value="ECO:0007669"/>
    <property type="project" value="UniProtKB-UniRule"/>
</dbReference>
<feature type="transmembrane region" description="Helical" evidence="12">
    <location>
        <begin position="6"/>
        <end position="26"/>
    </location>
</feature>
<evidence type="ECO:0000256" key="2">
    <source>
        <dbReference type="ARBA" id="ARBA00022475"/>
    </source>
</evidence>
<proteinExistence type="inferred from homology"/>
<comment type="activity regulation">
    <text evidence="12">Na(+) is not transported, but it plays an essential structural role and its presence is essential for fluoride channel function.</text>
</comment>
<keyword evidence="12" id="KW-0479">Metal-binding</keyword>
<dbReference type="GO" id="GO:0005886">
    <property type="term" value="C:plasma membrane"/>
    <property type="evidence" value="ECO:0007669"/>
    <property type="project" value="UniProtKB-SubCell"/>
</dbReference>
<dbReference type="PANTHER" id="PTHR28259">
    <property type="entry name" value="FLUORIDE EXPORT PROTEIN 1-RELATED"/>
    <property type="match status" value="1"/>
</dbReference>
<keyword evidence="5 12" id="KW-1133">Transmembrane helix</keyword>
<evidence type="ECO:0000256" key="3">
    <source>
        <dbReference type="ARBA" id="ARBA00022519"/>
    </source>
</evidence>
<evidence type="ECO:0000256" key="6">
    <source>
        <dbReference type="ARBA" id="ARBA00023053"/>
    </source>
</evidence>
<keyword evidence="7 12" id="KW-0406">Ion transport</keyword>
<dbReference type="Pfam" id="PF02537">
    <property type="entry name" value="CRCB"/>
    <property type="match status" value="1"/>
</dbReference>
<evidence type="ECO:0000256" key="7">
    <source>
        <dbReference type="ARBA" id="ARBA00023065"/>
    </source>
</evidence>
<organism evidence="13 14">
    <name type="scientific">Thioalkalivibrio denitrificans</name>
    <dbReference type="NCBI Taxonomy" id="108003"/>
    <lineage>
        <taxon>Bacteria</taxon>
        <taxon>Pseudomonadati</taxon>
        <taxon>Pseudomonadota</taxon>
        <taxon>Gammaproteobacteria</taxon>
        <taxon>Chromatiales</taxon>
        <taxon>Ectothiorhodospiraceae</taxon>
        <taxon>Thioalkalivibrio</taxon>
    </lineage>
</organism>
<evidence type="ECO:0000256" key="12">
    <source>
        <dbReference type="HAMAP-Rule" id="MF_00454"/>
    </source>
</evidence>
<feature type="transmembrane region" description="Helical" evidence="12">
    <location>
        <begin position="38"/>
        <end position="60"/>
    </location>
</feature>
<comment type="similarity">
    <text evidence="10 12">Belongs to the fluoride channel Fluc/FEX (TC 1.A.43) family.</text>
</comment>
<keyword evidence="8 12" id="KW-0472">Membrane</keyword>
<evidence type="ECO:0000256" key="8">
    <source>
        <dbReference type="ARBA" id="ARBA00023136"/>
    </source>
</evidence>
<protein>
    <recommendedName>
        <fullName evidence="12">Fluoride-specific ion channel FluC</fullName>
    </recommendedName>
</protein>
<dbReference type="PANTHER" id="PTHR28259:SF1">
    <property type="entry name" value="FLUORIDE EXPORT PROTEIN 1-RELATED"/>
    <property type="match status" value="1"/>
</dbReference>
<name>A0A1V3NE37_9GAMM</name>
<keyword evidence="14" id="KW-1185">Reference proteome</keyword>
<reference evidence="13 14" key="1">
    <citation type="submission" date="2017-02" db="EMBL/GenBank/DDBJ databases">
        <title>Genomic diversity within the haloalkaliphilic genus Thioalkalivibrio.</title>
        <authorList>
            <person name="Ahn A.-C."/>
            <person name="Meier-Kolthoff J."/>
            <person name="Overmars L."/>
            <person name="Richter M."/>
            <person name="Woyke T."/>
            <person name="Sorokin D.Y."/>
            <person name="Muyzer G."/>
        </authorList>
    </citation>
    <scope>NUCLEOTIDE SEQUENCE [LARGE SCALE GENOMIC DNA]</scope>
    <source>
        <strain evidence="13 14">ALJD</strain>
    </source>
</reference>
<evidence type="ECO:0000313" key="13">
    <source>
        <dbReference type="EMBL" id="OOG23264.1"/>
    </source>
</evidence>
<feature type="binding site" evidence="12">
    <location>
        <position position="85"/>
    </location>
    <ligand>
        <name>Na(+)</name>
        <dbReference type="ChEBI" id="CHEBI:29101"/>
        <note>structural</note>
    </ligand>
</feature>
<keyword evidence="4 12" id="KW-0812">Transmembrane</keyword>
<dbReference type="Proteomes" id="UP000189462">
    <property type="component" value="Unassembled WGS sequence"/>
</dbReference>
<dbReference type="STRING" id="108003.B1C78_11875"/>
<comment type="catalytic activity">
    <reaction evidence="11">
        <text>fluoride(in) = fluoride(out)</text>
        <dbReference type="Rhea" id="RHEA:76159"/>
        <dbReference type="ChEBI" id="CHEBI:17051"/>
    </reaction>
    <physiologicalReaction direction="left-to-right" evidence="11">
        <dbReference type="Rhea" id="RHEA:76160"/>
    </physiologicalReaction>
</comment>
<dbReference type="HAMAP" id="MF_00454">
    <property type="entry name" value="FluC"/>
    <property type="match status" value="1"/>
</dbReference>
<evidence type="ECO:0000256" key="4">
    <source>
        <dbReference type="ARBA" id="ARBA00022692"/>
    </source>
</evidence>
<evidence type="ECO:0000256" key="9">
    <source>
        <dbReference type="ARBA" id="ARBA00023303"/>
    </source>
</evidence>
<dbReference type="GO" id="GO:0140114">
    <property type="term" value="P:cellular detoxification of fluoride"/>
    <property type="evidence" value="ECO:0007669"/>
    <property type="project" value="UniProtKB-UniRule"/>
</dbReference>
<comment type="subcellular location">
    <subcellularLocation>
        <location evidence="1 12">Cell membrane</location>
        <topology evidence="1 12">Multi-pass membrane protein</topology>
    </subcellularLocation>
</comment>
<feature type="binding site" evidence="12">
    <location>
        <position position="82"/>
    </location>
    <ligand>
        <name>Na(+)</name>
        <dbReference type="ChEBI" id="CHEBI:29101"/>
        <note>structural</note>
    </ligand>
</feature>
<comment type="function">
    <text evidence="12">Fluoride-specific ion channel. Important for reducing fluoride concentration in the cell, thus reducing its toxicity.</text>
</comment>
<keyword evidence="2 12" id="KW-1003">Cell membrane</keyword>
<dbReference type="InterPro" id="IPR003691">
    <property type="entry name" value="FluC"/>
</dbReference>
<evidence type="ECO:0000256" key="5">
    <source>
        <dbReference type="ARBA" id="ARBA00022989"/>
    </source>
</evidence>
<keyword evidence="6 12" id="KW-0915">Sodium</keyword>
<gene>
    <name evidence="12" type="primary">fluC</name>
    <name evidence="12" type="synonym">crcB</name>
    <name evidence="13" type="ORF">B1C78_11875</name>
</gene>
<evidence type="ECO:0000256" key="1">
    <source>
        <dbReference type="ARBA" id="ARBA00004651"/>
    </source>
</evidence>
<keyword evidence="3" id="KW-0997">Cell inner membrane</keyword>
<keyword evidence="12" id="KW-0813">Transport</keyword>
<comment type="caution">
    <text evidence="13">The sequence shown here is derived from an EMBL/GenBank/DDBJ whole genome shotgun (WGS) entry which is preliminary data.</text>
</comment>
<dbReference type="EMBL" id="MVBK01000070">
    <property type="protein sequence ID" value="OOG23264.1"/>
    <property type="molecule type" value="Genomic_DNA"/>
</dbReference>
<sequence>MVRLSPALLLVIALGGFVGGLARYWLSGVVGRAVGETFPWGTMAVNVSGALCIGVLAALLPPGDGQGLTVSLWAALVVGVLGSYTTVSSFSLQTLALLREGERRRAAANVILSVALCLGAAALGYASAGALTGGVA</sequence>
<feature type="transmembrane region" description="Helical" evidence="12">
    <location>
        <begin position="110"/>
        <end position="131"/>
    </location>
</feature>